<keyword evidence="7" id="KW-0032">Aminotransferase</keyword>
<comment type="caution">
    <text evidence="7">The sequence shown here is derived from an EMBL/GenBank/DDBJ whole genome shotgun (WGS) entry which is preliminary data.</text>
</comment>
<evidence type="ECO:0000256" key="4">
    <source>
        <dbReference type="ARBA" id="ARBA00023239"/>
    </source>
</evidence>
<dbReference type="Pfam" id="PF00155">
    <property type="entry name" value="Aminotran_1_2"/>
    <property type="match status" value="1"/>
</dbReference>
<evidence type="ECO:0000313" key="7">
    <source>
        <dbReference type="EMBL" id="NEU06038.1"/>
    </source>
</evidence>
<comment type="cofactor">
    <cofactor evidence="1">
        <name>pyridoxal 5'-phosphate</name>
        <dbReference type="ChEBI" id="CHEBI:597326"/>
    </cofactor>
</comment>
<sequence>MKYNFDEIPNRIGTNCAKWDNRRAIFGRDDVIPMWIADMDFGVEPAIVKAMEERLKHEVFGYTYSPDSYYKSVINWMQKRFQWKIEKDWIKFTPGVVPGVNSIIAAFTKPGDQVILQTPVYHPFYRLIKNNDCEVLENPLVYDGSNYKMDLENLKEIITDKTKMIILCSPHNPGGRVWTMKELKELGEICIENNILVVSDEIHGDIVYKPNKHTVFAQINDEFANNSIICTAPNKTFNIAGLETANIIIQNEKLRKQFEIQLDKHCIHGPNIMGAVALEAAYVNGEQWYNQLMDYLNENVEFVLNYFENKIPKIKVQRPQGTYLLWLDCSQLNMSNDELNKFFINKCKVGLNNGKMFGQAGEQFQRMNIGTSRKIIEEALNRIENAINSL</sequence>
<dbReference type="GO" id="GO:0008483">
    <property type="term" value="F:transaminase activity"/>
    <property type="evidence" value="ECO:0007669"/>
    <property type="project" value="UniProtKB-KW"/>
</dbReference>
<feature type="domain" description="Aminotransferase class I/classII large" evidence="6">
    <location>
        <begin position="31"/>
        <end position="383"/>
    </location>
</feature>
<dbReference type="InterPro" id="IPR004839">
    <property type="entry name" value="Aminotransferase_I/II_large"/>
</dbReference>
<evidence type="ECO:0000256" key="5">
    <source>
        <dbReference type="ARBA" id="ARBA00037974"/>
    </source>
</evidence>
<dbReference type="GO" id="GO:0030170">
    <property type="term" value="F:pyridoxal phosphate binding"/>
    <property type="evidence" value="ECO:0007669"/>
    <property type="project" value="InterPro"/>
</dbReference>
<reference evidence="7 8" key="1">
    <citation type="submission" date="2020-02" db="EMBL/GenBank/DDBJ databases">
        <title>Genome assembly of a novel Clostridium senegalense strain.</title>
        <authorList>
            <person name="Gupta T.B."/>
            <person name="Jauregui R."/>
            <person name="Maclean P."/>
            <person name="Nawarathana A."/>
            <person name="Brightwell G."/>
        </authorList>
    </citation>
    <scope>NUCLEOTIDE SEQUENCE [LARGE SCALE GENOMIC DNA]</scope>
    <source>
        <strain evidence="7 8">AGRFS4</strain>
    </source>
</reference>
<evidence type="ECO:0000313" key="8">
    <source>
        <dbReference type="Proteomes" id="UP000481872"/>
    </source>
</evidence>
<keyword evidence="4" id="KW-0456">Lyase</keyword>
<evidence type="ECO:0000256" key="3">
    <source>
        <dbReference type="ARBA" id="ARBA00022898"/>
    </source>
</evidence>
<gene>
    <name evidence="7" type="ORF">G3M99_14475</name>
</gene>
<dbReference type="Proteomes" id="UP000481872">
    <property type="component" value="Unassembled WGS sequence"/>
</dbReference>
<evidence type="ECO:0000256" key="2">
    <source>
        <dbReference type="ARBA" id="ARBA00012224"/>
    </source>
</evidence>
<dbReference type="PANTHER" id="PTHR43525:SF1">
    <property type="entry name" value="PROTEIN MALY"/>
    <property type="match status" value="1"/>
</dbReference>
<dbReference type="InterPro" id="IPR015421">
    <property type="entry name" value="PyrdxlP-dep_Trfase_major"/>
</dbReference>
<dbReference type="InterPro" id="IPR015422">
    <property type="entry name" value="PyrdxlP-dep_Trfase_small"/>
</dbReference>
<dbReference type="Gene3D" id="3.40.640.10">
    <property type="entry name" value="Type I PLP-dependent aspartate aminotransferase-like (Major domain)"/>
    <property type="match status" value="1"/>
</dbReference>
<keyword evidence="7" id="KW-0808">Transferase</keyword>
<dbReference type="PANTHER" id="PTHR43525">
    <property type="entry name" value="PROTEIN MALY"/>
    <property type="match status" value="1"/>
</dbReference>
<evidence type="ECO:0000259" key="6">
    <source>
        <dbReference type="Pfam" id="PF00155"/>
    </source>
</evidence>
<dbReference type="Gene3D" id="3.90.1150.10">
    <property type="entry name" value="Aspartate Aminotransferase, domain 1"/>
    <property type="match status" value="1"/>
</dbReference>
<dbReference type="EMBL" id="JAAGPU010000031">
    <property type="protein sequence ID" value="NEU06038.1"/>
    <property type="molecule type" value="Genomic_DNA"/>
</dbReference>
<accession>A0A6M0H6R7</accession>
<dbReference type="RefSeq" id="WP_199870600.1">
    <property type="nucleotide sequence ID" value="NZ_JAAGPU010000031.1"/>
</dbReference>
<dbReference type="AlphaFoldDB" id="A0A6M0H6R7"/>
<dbReference type="EC" id="4.4.1.13" evidence="2"/>
<comment type="similarity">
    <text evidence="5">Belongs to the class-II pyridoxal-phosphate-dependent aminotransferase family. MalY/PatB cystathionine beta-lyase subfamily.</text>
</comment>
<protein>
    <recommendedName>
        <fullName evidence="2">cysteine-S-conjugate beta-lyase</fullName>
        <ecNumber evidence="2">4.4.1.13</ecNumber>
    </recommendedName>
</protein>
<organism evidence="7 8">
    <name type="scientific">Clostridium senegalense</name>
    <dbReference type="NCBI Taxonomy" id="1465809"/>
    <lineage>
        <taxon>Bacteria</taxon>
        <taxon>Bacillati</taxon>
        <taxon>Bacillota</taxon>
        <taxon>Clostridia</taxon>
        <taxon>Eubacteriales</taxon>
        <taxon>Clostridiaceae</taxon>
        <taxon>Clostridium</taxon>
    </lineage>
</organism>
<dbReference type="NCBIfam" id="TIGR04350">
    <property type="entry name" value="C_S_lyase_PatB"/>
    <property type="match status" value="1"/>
</dbReference>
<dbReference type="CDD" id="cd00609">
    <property type="entry name" value="AAT_like"/>
    <property type="match status" value="1"/>
</dbReference>
<dbReference type="SUPFAM" id="SSF53383">
    <property type="entry name" value="PLP-dependent transferases"/>
    <property type="match status" value="1"/>
</dbReference>
<name>A0A6M0H6R7_9CLOT</name>
<evidence type="ECO:0000256" key="1">
    <source>
        <dbReference type="ARBA" id="ARBA00001933"/>
    </source>
</evidence>
<dbReference type="InterPro" id="IPR015424">
    <property type="entry name" value="PyrdxlP-dep_Trfase"/>
</dbReference>
<proteinExistence type="inferred from homology"/>
<dbReference type="GO" id="GO:0047804">
    <property type="term" value="F:cysteine-S-conjugate beta-lyase activity"/>
    <property type="evidence" value="ECO:0007669"/>
    <property type="project" value="UniProtKB-EC"/>
</dbReference>
<dbReference type="InterPro" id="IPR027619">
    <property type="entry name" value="C-S_lyase_PatB-like"/>
</dbReference>
<keyword evidence="8" id="KW-1185">Reference proteome</keyword>
<keyword evidence="3" id="KW-0663">Pyridoxal phosphate</keyword>
<dbReference type="InterPro" id="IPR051798">
    <property type="entry name" value="Class-II_PLP-Dep_Aminotrans"/>
</dbReference>